<dbReference type="CDD" id="cd05380">
    <property type="entry name" value="CAP_euk"/>
    <property type="match status" value="1"/>
</dbReference>
<keyword evidence="5" id="KW-1185">Reference proteome</keyword>
<dbReference type="Proteomes" id="UP000326565">
    <property type="component" value="Unassembled WGS sequence"/>
</dbReference>
<dbReference type="InterPro" id="IPR001283">
    <property type="entry name" value="CRISP-related"/>
</dbReference>
<evidence type="ECO:0000256" key="2">
    <source>
        <dbReference type="SAM" id="SignalP"/>
    </source>
</evidence>
<feature type="signal peptide" evidence="2">
    <location>
        <begin position="1"/>
        <end position="17"/>
    </location>
</feature>
<name>A0A5N5X9S1_9EURO</name>
<proteinExistence type="predicted"/>
<dbReference type="OrthoDB" id="337038at2759"/>
<dbReference type="SUPFAM" id="SSF55797">
    <property type="entry name" value="PR-1-like"/>
    <property type="match status" value="1"/>
</dbReference>
<dbReference type="InterPro" id="IPR035940">
    <property type="entry name" value="CAP_sf"/>
</dbReference>
<accession>A0A5N5X9S1</accession>
<organism evidence="4 5">
    <name type="scientific">Aspergillus leporis</name>
    <dbReference type="NCBI Taxonomy" id="41062"/>
    <lineage>
        <taxon>Eukaryota</taxon>
        <taxon>Fungi</taxon>
        <taxon>Dikarya</taxon>
        <taxon>Ascomycota</taxon>
        <taxon>Pezizomycotina</taxon>
        <taxon>Eurotiomycetes</taxon>
        <taxon>Eurotiomycetidae</taxon>
        <taxon>Eurotiales</taxon>
        <taxon>Aspergillaceae</taxon>
        <taxon>Aspergillus</taxon>
        <taxon>Aspergillus subgen. Circumdati</taxon>
    </lineage>
</organism>
<evidence type="ECO:0000313" key="4">
    <source>
        <dbReference type="EMBL" id="KAB8076865.1"/>
    </source>
</evidence>
<dbReference type="Gene3D" id="3.40.33.10">
    <property type="entry name" value="CAP"/>
    <property type="match status" value="1"/>
</dbReference>
<dbReference type="FunFam" id="3.40.33.10:FF:000018">
    <property type="entry name" value="SCP-like extracellular protein, putative"/>
    <property type="match status" value="1"/>
</dbReference>
<evidence type="ECO:0000313" key="5">
    <source>
        <dbReference type="Proteomes" id="UP000326565"/>
    </source>
</evidence>
<evidence type="ECO:0000259" key="3">
    <source>
        <dbReference type="SMART" id="SM00198"/>
    </source>
</evidence>
<evidence type="ECO:0000256" key="1">
    <source>
        <dbReference type="SAM" id="MobiDB-lite"/>
    </source>
</evidence>
<feature type="compositionally biased region" description="Low complexity" evidence="1">
    <location>
        <begin position="57"/>
        <end position="71"/>
    </location>
</feature>
<dbReference type="PRINTS" id="PR00837">
    <property type="entry name" value="V5TPXLIKE"/>
</dbReference>
<feature type="chain" id="PRO_5024898176" evidence="2">
    <location>
        <begin position="18"/>
        <end position="317"/>
    </location>
</feature>
<feature type="region of interest" description="Disordered" evidence="1">
    <location>
        <begin position="48"/>
        <end position="71"/>
    </location>
</feature>
<feature type="domain" description="SCP" evidence="3">
    <location>
        <begin position="155"/>
        <end position="300"/>
    </location>
</feature>
<dbReference type="InterPro" id="IPR014044">
    <property type="entry name" value="CAP_dom"/>
</dbReference>
<dbReference type="Pfam" id="PF00188">
    <property type="entry name" value="CAP"/>
    <property type="match status" value="1"/>
</dbReference>
<sequence length="317" mass="32934">MRSSLLMGALCATGALGNPLDKRAYTTDWTVVTVTTTITAGVPAAAETSTYAPAPEPVSSVEPAEPQTTAPAPVESTAVFVEVPTTTSTLAPAEPTTAEQPTTTSTQAGVVEGLGDTFTSAWTSAWTSSWTSSASQPTTLASSTSSASGATATNAYQSTVLYNHNVHRSNHSASSLEWSSTLEASAQTLAAKCVYQHDTSIDGGGYGQNIGYGVSSDKIGEMITNLMYNDEMGFFEALYGEASPDMSNFDAWGHFSQIVWKGTTHVGCATVTCKSLGNVDSSVALPFTVCNYSPAGNYAGEYATNVLKPLGQAMYVA</sequence>
<reference evidence="4 5" key="1">
    <citation type="submission" date="2019-04" db="EMBL/GenBank/DDBJ databases">
        <title>Friends and foes A comparative genomics study of 23 Aspergillus species from section Flavi.</title>
        <authorList>
            <consortium name="DOE Joint Genome Institute"/>
            <person name="Kjaerbolling I."/>
            <person name="Vesth T."/>
            <person name="Frisvad J.C."/>
            <person name="Nybo J.L."/>
            <person name="Theobald S."/>
            <person name="Kildgaard S."/>
            <person name="Isbrandt T."/>
            <person name="Kuo A."/>
            <person name="Sato A."/>
            <person name="Lyhne E.K."/>
            <person name="Kogle M.E."/>
            <person name="Wiebenga A."/>
            <person name="Kun R.S."/>
            <person name="Lubbers R.J."/>
            <person name="Makela M.R."/>
            <person name="Barry K."/>
            <person name="Chovatia M."/>
            <person name="Clum A."/>
            <person name="Daum C."/>
            <person name="Haridas S."/>
            <person name="He G."/>
            <person name="LaButti K."/>
            <person name="Lipzen A."/>
            <person name="Mondo S."/>
            <person name="Riley R."/>
            <person name="Salamov A."/>
            <person name="Simmons B.A."/>
            <person name="Magnuson J.K."/>
            <person name="Henrissat B."/>
            <person name="Mortensen U.H."/>
            <person name="Larsen T.O."/>
            <person name="Devries R.P."/>
            <person name="Grigoriev I.V."/>
            <person name="Machida M."/>
            <person name="Baker S.E."/>
            <person name="Andersen M.R."/>
        </authorList>
    </citation>
    <scope>NUCLEOTIDE SEQUENCE [LARGE SCALE GENOMIC DNA]</scope>
    <source>
        <strain evidence="4 5">CBS 151.66</strain>
    </source>
</reference>
<gene>
    <name evidence="4" type="ORF">BDV29DRAFT_169261</name>
</gene>
<dbReference type="EMBL" id="ML732175">
    <property type="protein sequence ID" value="KAB8076865.1"/>
    <property type="molecule type" value="Genomic_DNA"/>
</dbReference>
<dbReference type="AlphaFoldDB" id="A0A5N5X9S1"/>
<protein>
    <submittedName>
        <fullName evidence="4">CAP domain-containing protein</fullName>
    </submittedName>
</protein>
<dbReference type="PROSITE" id="PS01009">
    <property type="entry name" value="CRISP_1"/>
    <property type="match status" value="1"/>
</dbReference>
<keyword evidence="2" id="KW-0732">Signal</keyword>
<dbReference type="PANTHER" id="PTHR10334">
    <property type="entry name" value="CYSTEINE-RICH SECRETORY PROTEIN-RELATED"/>
    <property type="match status" value="1"/>
</dbReference>
<dbReference type="SMART" id="SM00198">
    <property type="entry name" value="SCP"/>
    <property type="match status" value="1"/>
</dbReference>
<dbReference type="GO" id="GO:0005576">
    <property type="term" value="C:extracellular region"/>
    <property type="evidence" value="ECO:0007669"/>
    <property type="project" value="InterPro"/>
</dbReference>
<dbReference type="InterPro" id="IPR018244">
    <property type="entry name" value="Allrgn_V5/Tpx1_CS"/>
</dbReference>